<dbReference type="Proteomes" id="UP000028999">
    <property type="component" value="Unassembled WGS sequence"/>
</dbReference>
<name>A0A078H8J1_BRANA</name>
<dbReference type="OMA" id="NHWRVSG"/>
<reference evidence="2" key="2">
    <citation type="submission" date="2014-06" db="EMBL/GenBank/DDBJ databases">
        <authorList>
            <person name="Genoscope - CEA"/>
        </authorList>
    </citation>
    <scope>NUCLEOTIDE SEQUENCE</scope>
</reference>
<accession>A0A078H8J1</accession>
<keyword evidence="3" id="KW-1185">Reference proteome</keyword>
<dbReference type="Gramene" id="CDY34106">
    <property type="protein sequence ID" value="CDY34106"/>
    <property type="gene ID" value="GSBRNA2T00056043001"/>
</dbReference>
<dbReference type="AlphaFoldDB" id="A0A078H8J1"/>
<evidence type="ECO:0000313" key="3">
    <source>
        <dbReference type="Proteomes" id="UP000028999"/>
    </source>
</evidence>
<gene>
    <name evidence="2" type="primary">BnaA09g27320D</name>
    <name evidence="1" type="ORF">DARMORV10_A09P37690.1</name>
    <name evidence="2" type="ORF">GSBRNA2T00056043001</name>
</gene>
<dbReference type="EMBL" id="HG994363">
    <property type="protein sequence ID" value="CAF2045053.1"/>
    <property type="molecule type" value="Genomic_DNA"/>
</dbReference>
<dbReference type="Proteomes" id="UP001295469">
    <property type="component" value="Chromosome A09"/>
</dbReference>
<reference evidence="1" key="3">
    <citation type="submission" date="2021-01" db="EMBL/GenBank/DDBJ databases">
        <authorList>
            <consortium name="Genoscope - CEA"/>
            <person name="William W."/>
        </authorList>
    </citation>
    <scope>NUCLEOTIDE SEQUENCE</scope>
</reference>
<organism evidence="2 3">
    <name type="scientific">Brassica napus</name>
    <name type="common">Rape</name>
    <dbReference type="NCBI Taxonomy" id="3708"/>
    <lineage>
        <taxon>Eukaryota</taxon>
        <taxon>Viridiplantae</taxon>
        <taxon>Streptophyta</taxon>
        <taxon>Embryophyta</taxon>
        <taxon>Tracheophyta</taxon>
        <taxon>Spermatophyta</taxon>
        <taxon>Magnoliopsida</taxon>
        <taxon>eudicotyledons</taxon>
        <taxon>Gunneridae</taxon>
        <taxon>Pentapetalae</taxon>
        <taxon>rosids</taxon>
        <taxon>malvids</taxon>
        <taxon>Brassicales</taxon>
        <taxon>Brassicaceae</taxon>
        <taxon>Brassiceae</taxon>
        <taxon>Brassica</taxon>
    </lineage>
</organism>
<proteinExistence type="predicted"/>
<evidence type="ECO:0000313" key="2">
    <source>
        <dbReference type="EMBL" id="CDY34106.1"/>
    </source>
</evidence>
<reference evidence="2 3" key="1">
    <citation type="journal article" date="2014" name="Science">
        <title>Plant genetics. Early allopolyploid evolution in the post-Neolithic Brassica napus oilseed genome.</title>
        <authorList>
            <person name="Chalhoub B."/>
            <person name="Denoeud F."/>
            <person name="Liu S."/>
            <person name="Parkin I.A."/>
            <person name="Tang H."/>
            <person name="Wang X."/>
            <person name="Chiquet J."/>
            <person name="Belcram H."/>
            <person name="Tong C."/>
            <person name="Samans B."/>
            <person name="Correa M."/>
            <person name="Da Silva C."/>
            <person name="Just J."/>
            <person name="Falentin C."/>
            <person name="Koh C.S."/>
            <person name="Le Clainche I."/>
            <person name="Bernard M."/>
            <person name="Bento P."/>
            <person name="Noel B."/>
            <person name="Labadie K."/>
            <person name="Alberti A."/>
            <person name="Charles M."/>
            <person name="Arnaud D."/>
            <person name="Guo H."/>
            <person name="Daviaud C."/>
            <person name="Alamery S."/>
            <person name="Jabbari K."/>
            <person name="Zhao M."/>
            <person name="Edger P.P."/>
            <person name="Chelaifa H."/>
            <person name="Tack D."/>
            <person name="Lassalle G."/>
            <person name="Mestiri I."/>
            <person name="Schnel N."/>
            <person name="Le Paslier M.C."/>
            <person name="Fan G."/>
            <person name="Renault V."/>
            <person name="Bayer P.E."/>
            <person name="Golicz A.A."/>
            <person name="Manoli S."/>
            <person name="Lee T.H."/>
            <person name="Thi V.H."/>
            <person name="Chalabi S."/>
            <person name="Hu Q."/>
            <person name="Fan C."/>
            <person name="Tollenaere R."/>
            <person name="Lu Y."/>
            <person name="Battail C."/>
            <person name="Shen J."/>
            <person name="Sidebottom C.H."/>
            <person name="Wang X."/>
            <person name="Canaguier A."/>
            <person name="Chauveau A."/>
            <person name="Berard A."/>
            <person name="Deniot G."/>
            <person name="Guan M."/>
            <person name="Liu Z."/>
            <person name="Sun F."/>
            <person name="Lim Y.P."/>
            <person name="Lyons E."/>
            <person name="Town C.D."/>
            <person name="Bancroft I."/>
            <person name="Wang X."/>
            <person name="Meng J."/>
            <person name="Ma J."/>
            <person name="Pires J.C."/>
            <person name="King G.J."/>
            <person name="Brunel D."/>
            <person name="Delourme R."/>
            <person name="Renard M."/>
            <person name="Aury J.M."/>
            <person name="Adams K.L."/>
            <person name="Batley J."/>
            <person name="Snowdon R.J."/>
            <person name="Tost J."/>
            <person name="Edwards D."/>
            <person name="Zhou Y."/>
            <person name="Hua W."/>
            <person name="Sharpe A.G."/>
            <person name="Paterson A.H."/>
            <person name="Guan C."/>
            <person name="Wincker P."/>
        </authorList>
    </citation>
    <scope>NUCLEOTIDE SEQUENCE [LARGE SCALE GENOMIC DNA]</scope>
    <source>
        <strain evidence="3">cv. Darmor-bzh</strain>
    </source>
</reference>
<sequence>MAGGPFASCRISCTWKRKLVHLPFRFQSYACSVFACLGNSGVSDLLRCGFSLNHWRVSGLVMCVRGCSDVAVSVVVVYGSSVAAQSLPLNFLPLLGYSLRSFVELCRLKLSIVCALDVRKRPFGLNVCGDSAGSAGYRAFFKGPCSLTLFYTAFELNDREDYKS</sequence>
<evidence type="ECO:0000313" key="1">
    <source>
        <dbReference type="EMBL" id="CAF2045053.1"/>
    </source>
</evidence>
<dbReference type="EMBL" id="LK032328">
    <property type="protein sequence ID" value="CDY34106.1"/>
    <property type="molecule type" value="Genomic_DNA"/>
</dbReference>
<protein>
    <submittedName>
        <fullName evidence="1">(rape) hypothetical protein</fullName>
    </submittedName>
    <submittedName>
        <fullName evidence="2">BnaA09g27320D protein</fullName>
    </submittedName>
</protein>
<dbReference type="PaxDb" id="3708-A0A078H8J1"/>